<evidence type="ECO:0000313" key="1">
    <source>
        <dbReference type="EMBL" id="MST31197.1"/>
    </source>
</evidence>
<keyword evidence="2" id="KW-1185">Reference proteome</keyword>
<dbReference type="EMBL" id="WJHE01000016">
    <property type="protein sequence ID" value="MST31197.1"/>
    <property type="molecule type" value="Genomic_DNA"/>
</dbReference>
<gene>
    <name evidence="1" type="ORF">GHK86_00430</name>
</gene>
<accession>A0ABW9QPE8</accession>
<organism evidence="1 2">
    <name type="scientific">Acidiferrimicrobium australe</name>
    <dbReference type="NCBI Taxonomy" id="2664430"/>
    <lineage>
        <taxon>Bacteria</taxon>
        <taxon>Bacillati</taxon>
        <taxon>Actinomycetota</taxon>
        <taxon>Acidimicrobiia</taxon>
        <taxon>Acidimicrobiales</taxon>
        <taxon>Acidimicrobiaceae</taxon>
        <taxon>Acidiferrimicrobium</taxon>
    </lineage>
</organism>
<proteinExistence type="predicted"/>
<feature type="non-terminal residue" evidence="1">
    <location>
        <position position="121"/>
    </location>
</feature>
<comment type="caution">
    <text evidence="1">The sequence shown here is derived from an EMBL/GenBank/DDBJ whole genome shotgun (WGS) entry which is preliminary data.</text>
</comment>
<sequence>MLVGTELAPARAGAGALETLLDGWAAALAAGGDDLHLVGAPGTAAGSDAAVTRHELAHHPAGLDALVARLAPDVVVLNNRPAWQPLVRTAALHLMHNWPDAWQLGERPPAALVGQASAAAV</sequence>
<protein>
    <recommendedName>
        <fullName evidence="3">Glycosyltransferase family 1 protein</fullName>
    </recommendedName>
</protein>
<evidence type="ECO:0000313" key="2">
    <source>
        <dbReference type="Proteomes" id="UP000437736"/>
    </source>
</evidence>
<reference evidence="1 2" key="1">
    <citation type="submission" date="2019-11" db="EMBL/GenBank/DDBJ databases">
        <title>Acidiferrimicrobium australis gen. nov., sp. nov., an acidophilic and obligately heterotrophic, member of the Actinobacteria that catalyses dissimilatory oxido- reduction of iron isolated from metal-rich acidic water in Chile.</title>
        <authorList>
            <person name="Gonzalez D."/>
            <person name="Huber K."/>
            <person name="Hedrich S."/>
            <person name="Rojas-Villalobos C."/>
            <person name="Quatrini R."/>
            <person name="Dinamarca M.A."/>
            <person name="Schwarz A."/>
            <person name="Canales C."/>
            <person name="Nancucheo I."/>
        </authorList>
    </citation>
    <scope>NUCLEOTIDE SEQUENCE [LARGE SCALE GENOMIC DNA]</scope>
    <source>
        <strain evidence="1 2">USS-CCA1</strain>
    </source>
</reference>
<dbReference type="Proteomes" id="UP000437736">
    <property type="component" value="Unassembled WGS sequence"/>
</dbReference>
<name>A0ABW9QPE8_9ACTN</name>
<evidence type="ECO:0008006" key="3">
    <source>
        <dbReference type="Google" id="ProtNLM"/>
    </source>
</evidence>